<dbReference type="PROSITE" id="PS00105">
    <property type="entry name" value="AA_TRANSFER_CLASS_1"/>
    <property type="match status" value="1"/>
</dbReference>
<evidence type="ECO:0000256" key="8">
    <source>
        <dbReference type="RuleBase" id="RU000480"/>
    </source>
</evidence>
<sequence>MTTTKSDFGVVSMWSQVEAAPKDPILGVSELFHADKDPSKMLLGTGAYRDDNGKPLVLECVRKAEKKLIEDAKNMEYLPTQGDNQYISRSLDLAYGKEIGNAEAIAGIQTLSGTGACRLFAEFIARFKKGAVCYVPDPTWSNHLNIFRDAGVETKAYRYYKADTRGLDFDGLKEDLGNAKEGDVVLLHACAHNPTGVDPSEEQWLEISKLFKDKNLFPFLDSAYQGFASGDCDKDAFALRMFKRDGHAMALAQSFAKNMGLYGHRVGTLSIVCASKEEATVVESQLKVIARAMYSSPPLQGANLVSTILGDEKLNALWLTEVKMMADRIIDMRAKLREALEKSGSTMGWKHVTDQIGMFCYSGLTPEQVDRLKDEHHIYMTRNGRISMAGVTSKTVEKLAQAMHAVTTS</sequence>
<dbReference type="PRINTS" id="PR00799">
    <property type="entry name" value="TRANSAMINASE"/>
</dbReference>
<dbReference type="InterPro" id="IPR004838">
    <property type="entry name" value="NHTrfase_class1_PyrdxlP-BS"/>
</dbReference>
<dbReference type="PANTHER" id="PTHR11879:SF54">
    <property type="entry name" value="ASPARTATE AMINOTRANSFERASE, MITOCHONDRIAL"/>
    <property type="match status" value="1"/>
</dbReference>
<feature type="domain" description="Aminotransferase class I/classII large" evidence="9">
    <location>
        <begin position="39"/>
        <end position="402"/>
    </location>
</feature>
<evidence type="ECO:0000313" key="10">
    <source>
        <dbReference type="EMBL" id="CCO19092.1"/>
    </source>
</evidence>
<dbReference type="AlphaFoldDB" id="K8ELH7"/>
<dbReference type="InterPro" id="IPR015421">
    <property type="entry name" value="PyrdxlP-dep_Trfase_major"/>
</dbReference>
<dbReference type="GeneID" id="19012477"/>
<dbReference type="EC" id="2.6.1.1" evidence="8"/>
<keyword evidence="4 8" id="KW-0032">Aminotransferase</keyword>
<keyword evidence="11" id="KW-1185">Reference proteome</keyword>
<dbReference type="GO" id="GO:0006520">
    <property type="term" value="P:amino acid metabolic process"/>
    <property type="evidence" value="ECO:0007669"/>
    <property type="project" value="InterPro"/>
</dbReference>
<dbReference type="eggNOG" id="KOG1411">
    <property type="taxonomic scope" value="Eukaryota"/>
</dbReference>
<evidence type="ECO:0000256" key="2">
    <source>
        <dbReference type="ARBA" id="ARBA00007441"/>
    </source>
</evidence>
<organism evidence="10 11">
    <name type="scientific">Bathycoccus prasinos</name>
    <dbReference type="NCBI Taxonomy" id="41875"/>
    <lineage>
        <taxon>Eukaryota</taxon>
        <taxon>Viridiplantae</taxon>
        <taxon>Chlorophyta</taxon>
        <taxon>Mamiellophyceae</taxon>
        <taxon>Mamiellales</taxon>
        <taxon>Bathycoccaceae</taxon>
        <taxon>Bathycoccus</taxon>
    </lineage>
</organism>
<dbReference type="RefSeq" id="XP_007509977.1">
    <property type="nucleotide sequence ID" value="XM_007509915.1"/>
</dbReference>
<dbReference type="Proteomes" id="UP000198341">
    <property type="component" value="Chromosome 12"/>
</dbReference>
<dbReference type="SUPFAM" id="SSF53383">
    <property type="entry name" value="PLP-dependent transferases"/>
    <property type="match status" value="1"/>
</dbReference>
<dbReference type="PANTHER" id="PTHR11879">
    <property type="entry name" value="ASPARTATE AMINOTRANSFERASE"/>
    <property type="match status" value="1"/>
</dbReference>
<evidence type="ECO:0000259" key="9">
    <source>
        <dbReference type="Pfam" id="PF00155"/>
    </source>
</evidence>
<dbReference type="Gene3D" id="3.40.640.10">
    <property type="entry name" value="Type I PLP-dependent aspartate aminotransferase-like (Major domain)"/>
    <property type="match status" value="1"/>
</dbReference>
<evidence type="ECO:0000256" key="5">
    <source>
        <dbReference type="ARBA" id="ARBA00022679"/>
    </source>
</evidence>
<dbReference type="STRING" id="41875.K8ELH7"/>
<evidence type="ECO:0000256" key="6">
    <source>
        <dbReference type="ARBA" id="ARBA00022898"/>
    </source>
</evidence>
<evidence type="ECO:0000256" key="4">
    <source>
        <dbReference type="ARBA" id="ARBA00022576"/>
    </source>
</evidence>
<proteinExistence type="inferred from homology"/>
<evidence type="ECO:0000313" key="11">
    <source>
        <dbReference type="Proteomes" id="UP000198341"/>
    </source>
</evidence>
<dbReference type="KEGG" id="bpg:Bathy12g02090"/>
<dbReference type="InterPro" id="IPR000796">
    <property type="entry name" value="Asp_trans"/>
</dbReference>
<comment type="subunit">
    <text evidence="3 8">Homodimer.</text>
</comment>
<reference evidence="10 11" key="1">
    <citation type="submission" date="2011-10" db="EMBL/GenBank/DDBJ databases">
        <authorList>
            <person name="Genoscope - CEA"/>
        </authorList>
    </citation>
    <scope>NUCLEOTIDE SEQUENCE [LARGE SCALE GENOMIC DNA]</scope>
    <source>
        <strain evidence="10 11">RCC 1105</strain>
    </source>
</reference>
<comment type="miscellaneous">
    <text evidence="8">In eukaryotes there are cytoplasmic, mitochondrial and chloroplastic isozymes.</text>
</comment>
<comment type="catalytic activity">
    <reaction evidence="7 8">
        <text>L-aspartate + 2-oxoglutarate = oxaloacetate + L-glutamate</text>
        <dbReference type="Rhea" id="RHEA:21824"/>
        <dbReference type="ChEBI" id="CHEBI:16452"/>
        <dbReference type="ChEBI" id="CHEBI:16810"/>
        <dbReference type="ChEBI" id="CHEBI:29985"/>
        <dbReference type="ChEBI" id="CHEBI:29991"/>
        <dbReference type="EC" id="2.6.1.1"/>
    </reaction>
</comment>
<dbReference type="EMBL" id="FO082267">
    <property type="protein sequence ID" value="CCO19092.1"/>
    <property type="molecule type" value="Genomic_DNA"/>
</dbReference>
<dbReference type="GO" id="GO:0005739">
    <property type="term" value="C:mitochondrion"/>
    <property type="evidence" value="ECO:0007669"/>
    <property type="project" value="TreeGrafter"/>
</dbReference>
<dbReference type="FunFam" id="3.90.1150.10:FF:000001">
    <property type="entry name" value="Aspartate aminotransferase"/>
    <property type="match status" value="1"/>
</dbReference>
<dbReference type="Pfam" id="PF00155">
    <property type="entry name" value="Aminotran_1_2"/>
    <property type="match status" value="1"/>
</dbReference>
<name>K8ELH7_9CHLO</name>
<comment type="similarity">
    <text evidence="2">Belongs to the class-I pyridoxal-phosphate-dependent aminotransferase family.</text>
</comment>
<protein>
    <recommendedName>
        <fullName evidence="8">Aspartate aminotransferase</fullName>
        <ecNumber evidence="8">2.6.1.1</ecNumber>
    </recommendedName>
</protein>
<dbReference type="OrthoDB" id="6752799at2759"/>
<evidence type="ECO:0000256" key="1">
    <source>
        <dbReference type="ARBA" id="ARBA00001933"/>
    </source>
</evidence>
<keyword evidence="5 8" id="KW-0808">Transferase</keyword>
<dbReference type="CDD" id="cd00609">
    <property type="entry name" value="AAT_like"/>
    <property type="match status" value="1"/>
</dbReference>
<evidence type="ECO:0000256" key="3">
    <source>
        <dbReference type="ARBA" id="ARBA00011738"/>
    </source>
</evidence>
<accession>K8ELH7</accession>
<dbReference type="InterPro" id="IPR015422">
    <property type="entry name" value="PyrdxlP-dep_Trfase_small"/>
</dbReference>
<comment type="cofactor">
    <cofactor evidence="1">
        <name>pyridoxal 5'-phosphate</name>
        <dbReference type="ChEBI" id="CHEBI:597326"/>
    </cofactor>
</comment>
<dbReference type="Gene3D" id="3.90.1150.10">
    <property type="entry name" value="Aspartate Aminotransferase, domain 1"/>
    <property type="match status" value="1"/>
</dbReference>
<dbReference type="InterPro" id="IPR004839">
    <property type="entry name" value="Aminotransferase_I/II_large"/>
</dbReference>
<dbReference type="GO" id="GO:0030170">
    <property type="term" value="F:pyridoxal phosphate binding"/>
    <property type="evidence" value="ECO:0007669"/>
    <property type="project" value="InterPro"/>
</dbReference>
<dbReference type="FunFam" id="3.40.640.10:FF:000015">
    <property type="entry name" value="Aspartate aminotransferase"/>
    <property type="match status" value="1"/>
</dbReference>
<gene>
    <name evidence="10" type="ordered locus">Bathy12g02090</name>
</gene>
<dbReference type="NCBIfam" id="NF006719">
    <property type="entry name" value="PRK09257.1"/>
    <property type="match status" value="1"/>
</dbReference>
<dbReference type="GO" id="GO:0004069">
    <property type="term" value="F:L-aspartate:2-oxoglutarate aminotransferase activity"/>
    <property type="evidence" value="ECO:0007669"/>
    <property type="project" value="UniProtKB-EC"/>
</dbReference>
<keyword evidence="6" id="KW-0663">Pyridoxal phosphate</keyword>
<dbReference type="InterPro" id="IPR015424">
    <property type="entry name" value="PyrdxlP-dep_Trfase"/>
</dbReference>
<evidence type="ECO:0000256" key="7">
    <source>
        <dbReference type="ARBA" id="ARBA00049185"/>
    </source>
</evidence>